<evidence type="ECO:0000256" key="4">
    <source>
        <dbReference type="ARBA" id="ARBA00022679"/>
    </source>
</evidence>
<keyword evidence="12" id="KW-1003">Cell membrane</keyword>
<evidence type="ECO:0000256" key="6">
    <source>
        <dbReference type="ARBA" id="ARBA00022827"/>
    </source>
</evidence>
<dbReference type="EC" id="2.7.1.180" evidence="1 10"/>
<dbReference type="GO" id="GO:0016740">
    <property type="term" value="F:transferase activity"/>
    <property type="evidence" value="ECO:0007669"/>
    <property type="project" value="UniProtKB-UniRule"/>
</dbReference>
<keyword evidence="4 10" id="KW-0808">Transferase</keyword>
<evidence type="ECO:0000256" key="12">
    <source>
        <dbReference type="RuleBase" id="RU363002"/>
    </source>
</evidence>
<comment type="function">
    <text evidence="12">Flavin transferase that catalyzes the transfer of the FMN moiety of FAD and its covalent binding to the hydroxyl group of a threonine residue in a target flavoprotein.</text>
</comment>
<organism evidence="13 14">
    <name type="scientific">Candidatus Cryptobacteroides intestinigallinarum</name>
    <dbReference type="NCBI Taxonomy" id="2840767"/>
    <lineage>
        <taxon>Bacteria</taxon>
        <taxon>Pseudomonadati</taxon>
        <taxon>Bacteroidota</taxon>
        <taxon>Bacteroidia</taxon>
        <taxon>Bacteroidales</taxon>
        <taxon>Candidatus Cryptobacteroides</taxon>
    </lineage>
</organism>
<keyword evidence="12" id="KW-0472">Membrane</keyword>
<evidence type="ECO:0000256" key="7">
    <source>
        <dbReference type="ARBA" id="ARBA00022842"/>
    </source>
</evidence>
<dbReference type="PANTHER" id="PTHR30040">
    <property type="entry name" value="THIAMINE BIOSYNTHESIS LIPOPROTEIN APBE"/>
    <property type="match status" value="1"/>
</dbReference>
<dbReference type="PIRSF" id="PIRSF006268">
    <property type="entry name" value="ApbE"/>
    <property type="match status" value="1"/>
</dbReference>
<keyword evidence="7 10" id="KW-0460">Magnesium</keyword>
<dbReference type="Gene3D" id="3.10.520.10">
    <property type="entry name" value="ApbE-like domains"/>
    <property type="match status" value="1"/>
</dbReference>
<evidence type="ECO:0000256" key="9">
    <source>
        <dbReference type="ARBA" id="ARBA00048540"/>
    </source>
</evidence>
<feature type="binding site" evidence="11">
    <location>
        <position position="308"/>
    </location>
    <ligand>
        <name>Mg(2+)</name>
        <dbReference type="ChEBI" id="CHEBI:18420"/>
    </ligand>
</feature>
<dbReference type="Pfam" id="PF02424">
    <property type="entry name" value="ApbE"/>
    <property type="match status" value="1"/>
</dbReference>
<comment type="cofactor">
    <cofactor evidence="11">
        <name>Mg(2+)</name>
        <dbReference type="ChEBI" id="CHEBI:18420"/>
    </cofactor>
    <cofactor evidence="11">
        <name>Mn(2+)</name>
        <dbReference type="ChEBI" id="CHEBI:29035"/>
    </cofactor>
    <text evidence="11">Magnesium. Can also use manganese.</text>
</comment>
<keyword evidence="6 10" id="KW-0274">FAD</keyword>
<feature type="binding site" evidence="11">
    <location>
        <position position="312"/>
    </location>
    <ligand>
        <name>Mg(2+)</name>
        <dbReference type="ChEBI" id="CHEBI:18420"/>
    </ligand>
</feature>
<dbReference type="Proteomes" id="UP000823617">
    <property type="component" value="Unassembled WGS sequence"/>
</dbReference>
<evidence type="ECO:0000256" key="2">
    <source>
        <dbReference type="ARBA" id="ARBA00016337"/>
    </source>
</evidence>
<feature type="chain" id="PRO_5039750910" description="FAD:protein FMN transferase" evidence="12">
    <location>
        <begin position="27"/>
        <end position="358"/>
    </location>
</feature>
<name>A0A9D9N0F6_9BACT</name>
<evidence type="ECO:0000256" key="1">
    <source>
        <dbReference type="ARBA" id="ARBA00011955"/>
    </source>
</evidence>
<reference evidence="13" key="2">
    <citation type="journal article" date="2021" name="PeerJ">
        <title>Extensive microbial diversity within the chicken gut microbiome revealed by metagenomics and culture.</title>
        <authorList>
            <person name="Gilroy R."/>
            <person name="Ravi A."/>
            <person name="Getino M."/>
            <person name="Pursley I."/>
            <person name="Horton D.L."/>
            <person name="Alikhan N.F."/>
            <person name="Baker D."/>
            <person name="Gharbi K."/>
            <person name="Hall N."/>
            <person name="Watson M."/>
            <person name="Adriaenssens E.M."/>
            <person name="Foster-Nyarko E."/>
            <person name="Jarju S."/>
            <person name="Secka A."/>
            <person name="Antonio M."/>
            <person name="Oren A."/>
            <person name="Chaudhuri R.R."/>
            <person name="La Ragione R."/>
            <person name="Hildebrand F."/>
            <person name="Pallen M.J."/>
        </authorList>
    </citation>
    <scope>NUCLEOTIDE SEQUENCE</scope>
    <source>
        <strain evidence="13">B1-3475</strain>
    </source>
</reference>
<evidence type="ECO:0000256" key="10">
    <source>
        <dbReference type="PIRNR" id="PIRNR006268"/>
    </source>
</evidence>
<keyword evidence="12" id="KW-0997">Cell inner membrane</keyword>
<comment type="subcellular location">
    <subcellularLocation>
        <location evidence="12">Cell inner membrane</location>
        <topology evidence="12">Lipid-anchor</topology>
        <orientation evidence="12">Periplasmic side</orientation>
    </subcellularLocation>
</comment>
<feature type="signal peptide" evidence="12">
    <location>
        <begin position="1"/>
        <end position="26"/>
    </location>
</feature>
<dbReference type="AlphaFoldDB" id="A0A9D9N0F6"/>
<accession>A0A9D9N0F6</accession>
<evidence type="ECO:0000256" key="3">
    <source>
        <dbReference type="ARBA" id="ARBA00022630"/>
    </source>
</evidence>
<dbReference type="GO" id="GO:0046872">
    <property type="term" value="F:metal ion binding"/>
    <property type="evidence" value="ECO:0007669"/>
    <property type="project" value="UniProtKB-UniRule"/>
</dbReference>
<keyword evidence="5 10" id="KW-0479">Metal-binding</keyword>
<protein>
    <recommendedName>
        <fullName evidence="2 10">FAD:protein FMN transferase</fullName>
        <ecNumber evidence="1 10">2.7.1.180</ecNumber>
    </recommendedName>
    <alternativeName>
        <fullName evidence="8 10">Flavin transferase</fullName>
    </alternativeName>
</protein>
<dbReference type="InterPro" id="IPR003374">
    <property type="entry name" value="ApbE-like_sf"/>
</dbReference>
<dbReference type="GO" id="GO:0005886">
    <property type="term" value="C:plasma membrane"/>
    <property type="evidence" value="ECO:0007669"/>
    <property type="project" value="UniProtKB-SubCell"/>
</dbReference>
<comment type="caution">
    <text evidence="13">The sequence shown here is derived from an EMBL/GenBank/DDBJ whole genome shotgun (WGS) entry which is preliminary data.</text>
</comment>
<dbReference type="SUPFAM" id="SSF143631">
    <property type="entry name" value="ApbE-like"/>
    <property type="match status" value="1"/>
</dbReference>
<dbReference type="PANTHER" id="PTHR30040:SF2">
    <property type="entry name" value="FAD:PROTEIN FMN TRANSFERASE"/>
    <property type="match status" value="1"/>
</dbReference>
<gene>
    <name evidence="13" type="ORF">IAC08_06015</name>
</gene>
<comment type="similarity">
    <text evidence="10 12">Belongs to the ApbE family.</text>
</comment>
<evidence type="ECO:0000256" key="11">
    <source>
        <dbReference type="PIRSR" id="PIRSR006268-2"/>
    </source>
</evidence>
<dbReference type="EMBL" id="JADIMK010000065">
    <property type="protein sequence ID" value="MBO8455942.1"/>
    <property type="molecule type" value="Genomic_DNA"/>
</dbReference>
<evidence type="ECO:0000256" key="5">
    <source>
        <dbReference type="ARBA" id="ARBA00022723"/>
    </source>
</evidence>
<comment type="catalytic activity">
    <reaction evidence="9 10 12">
        <text>L-threonyl-[protein] + FAD = FMN-L-threonyl-[protein] + AMP + H(+)</text>
        <dbReference type="Rhea" id="RHEA:36847"/>
        <dbReference type="Rhea" id="RHEA-COMP:11060"/>
        <dbReference type="Rhea" id="RHEA-COMP:11061"/>
        <dbReference type="ChEBI" id="CHEBI:15378"/>
        <dbReference type="ChEBI" id="CHEBI:30013"/>
        <dbReference type="ChEBI" id="CHEBI:57692"/>
        <dbReference type="ChEBI" id="CHEBI:74257"/>
        <dbReference type="ChEBI" id="CHEBI:456215"/>
        <dbReference type="EC" id="2.7.1.180"/>
    </reaction>
</comment>
<evidence type="ECO:0000313" key="14">
    <source>
        <dbReference type="Proteomes" id="UP000823617"/>
    </source>
</evidence>
<dbReference type="PROSITE" id="PS51257">
    <property type="entry name" value="PROKAR_LIPOPROTEIN"/>
    <property type="match status" value="1"/>
</dbReference>
<keyword evidence="3 10" id="KW-0285">Flavoprotein</keyword>
<evidence type="ECO:0000313" key="13">
    <source>
        <dbReference type="EMBL" id="MBO8455942.1"/>
    </source>
</evidence>
<keyword evidence="12" id="KW-0449">Lipoprotein</keyword>
<feature type="binding site" evidence="11">
    <location>
        <position position="188"/>
    </location>
    <ligand>
        <name>Mg(2+)</name>
        <dbReference type="ChEBI" id="CHEBI:18420"/>
    </ligand>
</feature>
<proteinExistence type="inferred from homology"/>
<evidence type="ECO:0000256" key="8">
    <source>
        <dbReference type="ARBA" id="ARBA00031306"/>
    </source>
</evidence>
<reference evidence="13" key="1">
    <citation type="submission" date="2020-10" db="EMBL/GenBank/DDBJ databases">
        <authorList>
            <person name="Gilroy R."/>
        </authorList>
    </citation>
    <scope>NUCLEOTIDE SEQUENCE</scope>
    <source>
        <strain evidence="13">B1-3475</strain>
    </source>
</reference>
<sequence length="358" mass="37895">MTNSGKYLFSAAVCAVLALVSVSCSRNTGYVALSGYAQGGTYSVKINMDGVVPGADELKAGIDSILNAVDNSLSGYNKGSLLSRFNQGERVRPDSMLLDIYRLSKGYYDMTEGAVDVSAGALFDIWGFGFTTDSMPSDEDVAAVKKYIGMDRLASDMASAVGPDGCVSASDIVTDGHPEHLPELNFNAVAQGFTCDVIASYLKDNGVEDMLVDVGGEIFCKGVNPQGKPWTIGVDKPVDGNEVSGADLKGILQAGPGECGVVTSGNYRKFYVRDGCKYAHTIDPSTGYPVTHSLLSATVVASDAAEADALATYCMVLGLDRASEYISSRDDVEGYLIYQDSDGSMKTWKSSGFRLISE</sequence>
<dbReference type="InterPro" id="IPR024932">
    <property type="entry name" value="ApbE"/>
</dbReference>
<keyword evidence="12" id="KW-0732">Signal</keyword>